<dbReference type="Proteomes" id="UP000839052">
    <property type="component" value="Chromosome"/>
</dbReference>
<proteinExistence type="predicted"/>
<gene>
    <name evidence="1" type="ORF">NTG6680_1941</name>
</gene>
<sequence length="168" mass="18896">MTSNMKYFAAIFVSICGCTTVSSFQKMPSYERAQYVCSRDGDYKRLSNDESIHEAKIDEISSVLSRGYRVHKACRTVKVEKPGTVSCTSNGVGNSINTDCKQNTNTTYENVCTETPVSIDANLERGNLEASKNMVVRAKIEKNNVYNRCYSLVEPMSAEQAFSYYKRK</sequence>
<organism evidence="1 2">
    <name type="scientific">Candidatus Nitrotoga arctica</name>
    <dbReference type="NCBI Taxonomy" id="453162"/>
    <lineage>
        <taxon>Bacteria</taxon>
        <taxon>Pseudomonadati</taxon>
        <taxon>Pseudomonadota</taxon>
        <taxon>Betaproteobacteria</taxon>
        <taxon>Nitrosomonadales</taxon>
        <taxon>Gallionellaceae</taxon>
        <taxon>Candidatus Nitrotoga</taxon>
    </lineage>
</organism>
<evidence type="ECO:0000313" key="1">
    <source>
        <dbReference type="EMBL" id="CAG9933190.1"/>
    </source>
</evidence>
<evidence type="ECO:0008006" key="3">
    <source>
        <dbReference type="Google" id="ProtNLM"/>
    </source>
</evidence>
<dbReference type="PROSITE" id="PS51257">
    <property type="entry name" value="PROKAR_LIPOPROTEIN"/>
    <property type="match status" value="1"/>
</dbReference>
<accession>A0ABN8AS71</accession>
<evidence type="ECO:0000313" key="2">
    <source>
        <dbReference type="Proteomes" id="UP000839052"/>
    </source>
</evidence>
<name>A0ABN8AS71_9PROT</name>
<dbReference type="RefSeq" id="WP_239797010.1">
    <property type="nucleotide sequence ID" value="NZ_OU912926.1"/>
</dbReference>
<keyword evidence="2" id="KW-1185">Reference proteome</keyword>
<reference evidence="1 2" key="1">
    <citation type="submission" date="2021-10" db="EMBL/GenBank/DDBJ databases">
        <authorList>
            <person name="Koch H."/>
        </authorList>
    </citation>
    <scope>NUCLEOTIDE SEQUENCE [LARGE SCALE GENOMIC DNA]</scope>
    <source>
        <strain evidence="1">6680</strain>
    </source>
</reference>
<dbReference type="EMBL" id="OU912926">
    <property type="protein sequence ID" value="CAG9933190.1"/>
    <property type="molecule type" value="Genomic_DNA"/>
</dbReference>
<protein>
    <recommendedName>
        <fullName evidence="3">Lipoprotein</fullName>
    </recommendedName>
</protein>